<keyword evidence="4" id="KW-1185">Reference proteome</keyword>
<dbReference type="EMBL" id="OC856850">
    <property type="protein sequence ID" value="CAD7624362.1"/>
    <property type="molecule type" value="Genomic_DNA"/>
</dbReference>
<feature type="region of interest" description="Disordered" evidence="2">
    <location>
        <begin position="466"/>
        <end position="513"/>
    </location>
</feature>
<accession>A0A7R9KK43</accession>
<dbReference type="AlphaFoldDB" id="A0A7R9KK43"/>
<reference evidence="3" key="1">
    <citation type="submission" date="2020-11" db="EMBL/GenBank/DDBJ databases">
        <authorList>
            <person name="Tran Van P."/>
        </authorList>
    </citation>
    <scope>NUCLEOTIDE SEQUENCE</scope>
</reference>
<dbReference type="SUPFAM" id="SSF57997">
    <property type="entry name" value="Tropomyosin"/>
    <property type="match status" value="1"/>
</dbReference>
<evidence type="ECO:0000313" key="4">
    <source>
        <dbReference type="Proteomes" id="UP000759131"/>
    </source>
</evidence>
<dbReference type="Gene3D" id="1.20.5.170">
    <property type="match status" value="1"/>
</dbReference>
<proteinExistence type="predicted"/>
<name>A0A7R9KK43_9ACAR</name>
<evidence type="ECO:0000256" key="1">
    <source>
        <dbReference type="SAM" id="Coils"/>
    </source>
</evidence>
<keyword evidence="1" id="KW-0175">Coiled coil</keyword>
<gene>
    <name evidence="3" type="ORF">OSB1V03_LOCUS4807</name>
</gene>
<organism evidence="3">
    <name type="scientific">Medioppia subpectinata</name>
    <dbReference type="NCBI Taxonomy" id="1979941"/>
    <lineage>
        <taxon>Eukaryota</taxon>
        <taxon>Metazoa</taxon>
        <taxon>Ecdysozoa</taxon>
        <taxon>Arthropoda</taxon>
        <taxon>Chelicerata</taxon>
        <taxon>Arachnida</taxon>
        <taxon>Acari</taxon>
        <taxon>Acariformes</taxon>
        <taxon>Sarcoptiformes</taxon>
        <taxon>Oribatida</taxon>
        <taxon>Brachypylina</taxon>
        <taxon>Oppioidea</taxon>
        <taxon>Oppiidae</taxon>
        <taxon>Medioppia</taxon>
    </lineage>
</organism>
<sequence length="513" mass="55689">MTTTRGRHLPTTPYWTLGSDAAVVSVVSQTLVADSRDMKRFFGFGSQSKANSGSAGCPQPSVDHISGDVQRVSLEIESLSKQIRIDEQKCRQLDTDFAEEVQSYGRLERRHEDNGRRKDQTIDEIKRLSQHVVTLMRAIESSDAMVDELEREVRRMEAEVDAQKRQFRSLLDQYSRQYNERKEAYEAIGQYLDVDGSGTGEREDDIALDSRRRQMRALRAEIQSLETRAAASKPKGLTEDQWRRCADPIAAIVEMATIKVKSMQMDEWIVRQLMVMEGLVSPQQSVSSDEQQIVGHHFQGGDSVSARRPDGAATVQSMAAIDSQRALFGVQSLAIDSQKPIDNQSAVFGIQSLTIDSQASPDSTRAIFGLHSLSADGKTADSLFVSTVFDTRSVASRSPKPMDSMFGLQSSIASPPGGGLSLFGGREVAFGSGVGSPPGGGGGSLFDLQSAASTSRALSPTDGSALFGAQFGAKSPDDGDDDQKSTNSFGFFGGKPTDGDDNDDNNNGFSFFS</sequence>
<feature type="coiled-coil region" evidence="1">
    <location>
        <begin position="132"/>
        <end position="173"/>
    </location>
</feature>
<evidence type="ECO:0000313" key="3">
    <source>
        <dbReference type="EMBL" id="CAD7624362.1"/>
    </source>
</evidence>
<evidence type="ECO:0000256" key="2">
    <source>
        <dbReference type="SAM" id="MobiDB-lite"/>
    </source>
</evidence>
<dbReference type="OrthoDB" id="10669642at2759"/>
<protein>
    <submittedName>
        <fullName evidence="3">Uncharacterized protein</fullName>
    </submittedName>
</protein>
<dbReference type="Proteomes" id="UP000759131">
    <property type="component" value="Unassembled WGS sequence"/>
</dbReference>
<dbReference type="EMBL" id="CAJPIZ010002275">
    <property type="protein sequence ID" value="CAG2104792.1"/>
    <property type="molecule type" value="Genomic_DNA"/>
</dbReference>
<feature type="coiled-coil region" evidence="1">
    <location>
        <begin position="69"/>
        <end position="96"/>
    </location>
</feature>